<reference evidence="1" key="3">
    <citation type="submission" date="2025-09" db="UniProtKB">
        <authorList>
            <consortium name="Ensembl"/>
        </authorList>
    </citation>
    <scope>IDENTIFICATION</scope>
</reference>
<dbReference type="Ensembl" id="ENSECRT00000016419.1">
    <property type="protein sequence ID" value="ENSECRP00000016130.1"/>
    <property type="gene ID" value="ENSECRG00000010767.1"/>
</dbReference>
<sequence>ICKDCPLDCKVFLEHSFGYYGPLRSVWVARNPPGFASVDFFRNHSRGSPVCQHVRKLLKCLMFKNNVPQRMFRRNLHISTSTVHNIFKGFKEYGII</sequence>
<organism evidence="1 2">
    <name type="scientific">Erpetoichthys calabaricus</name>
    <name type="common">Rope fish</name>
    <name type="synonym">Calamoichthys calabaricus</name>
    <dbReference type="NCBI Taxonomy" id="27687"/>
    <lineage>
        <taxon>Eukaryota</taxon>
        <taxon>Metazoa</taxon>
        <taxon>Chordata</taxon>
        <taxon>Craniata</taxon>
        <taxon>Vertebrata</taxon>
        <taxon>Euteleostomi</taxon>
        <taxon>Actinopterygii</taxon>
        <taxon>Polypteriformes</taxon>
        <taxon>Polypteridae</taxon>
        <taxon>Erpetoichthys</taxon>
    </lineage>
</organism>
<reference evidence="1" key="2">
    <citation type="submission" date="2025-08" db="UniProtKB">
        <authorList>
            <consortium name="Ensembl"/>
        </authorList>
    </citation>
    <scope>IDENTIFICATION</scope>
</reference>
<dbReference type="AlphaFoldDB" id="A0A8C4SFM8"/>
<accession>A0A8C4SFM8</accession>
<evidence type="ECO:0000313" key="2">
    <source>
        <dbReference type="Proteomes" id="UP000694620"/>
    </source>
</evidence>
<evidence type="ECO:0008006" key="3">
    <source>
        <dbReference type="Google" id="ProtNLM"/>
    </source>
</evidence>
<dbReference type="Proteomes" id="UP000694620">
    <property type="component" value="Chromosome 12"/>
</dbReference>
<reference evidence="1" key="1">
    <citation type="submission" date="2021-06" db="EMBL/GenBank/DDBJ databases">
        <authorList>
            <consortium name="Wellcome Sanger Institute Data Sharing"/>
        </authorList>
    </citation>
    <scope>NUCLEOTIDE SEQUENCE [LARGE SCALE GENOMIC DNA]</scope>
</reference>
<evidence type="ECO:0000313" key="1">
    <source>
        <dbReference type="Ensembl" id="ENSECRP00000016130.1"/>
    </source>
</evidence>
<proteinExistence type="predicted"/>
<keyword evidence="2" id="KW-1185">Reference proteome</keyword>
<name>A0A8C4SFM8_ERPCA</name>
<protein>
    <recommendedName>
        <fullName evidence="3">Transposase Tc1-like domain-containing protein</fullName>
    </recommendedName>
</protein>